<dbReference type="Gene3D" id="3.50.50.60">
    <property type="entry name" value="FAD/NAD(P)-binding domain"/>
    <property type="match status" value="1"/>
</dbReference>
<evidence type="ECO:0000256" key="1">
    <source>
        <dbReference type="ARBA" id="ARBA00010790"/>
    </source>
</evidence>
<dbReference type="PIRSF" id="PIRSF000137">
    <property type="entry name" value="Alcohol_oxidase"/>
    <property type="match status" value="1"/>
</dbReference>
<evidence type="ECO:0000259" key="4">
    <source>
        <dbReference type="PROSITE" id="PS00624"/>
    </source>
</evidence>
<dbReference type="InterPro" id="IPR036188">
    <property type="entry name" value="FAD/NAD-bd_sf"/>
</dbReference>
<dbReference type="GO" id="GO:0016614">
    <property type="term" value="F:oxidoreductase activity, acting on CH-OH group of donors"/>
    <property type="evidence" value="ECO:0007669"/>
    <property type="project" value="InterPro"/>
</dbReference>
<keyword evidence="2" id="KW-0274">FAD</keyword>
<dbReference type="InterPro" id="IPR007867">
    <property type="entry name" value="GMC_OxRtase_C"/>
</dbReference>
<dbReference type="Gene3D" id="3.30.560.10">
    <property type="entry name" value="Glucose Oxidase, domain 3"/>
    <property type="match status" value="1"/>
</dbReference>
<dbReference type="OrthoDB" id="269227at2759"/>
<sequence length="612" mass="65498">MGITNQFNEIPDEVDIIIAGGGTAGCVIAARLSDADPNLSILVIERGHDNYNDPTVYHPLFWMTNILELPEPNPRMMYYRGESEPDIAGRKMSVAAGSILGGGSSVNMMTYSRGHRGDMNDWGAPGWSADDMVPYLKKFETYHGPGTSDTHGEKGPIHVSAGPWGPSSLQPDLFNAATEAGWSETEDAQDLKSLGFQRNLRYINEEGKRQDAAHAYIHPRLRDGAHPNLHVLTEHHVLRVLIDGDVASGVELQASSGLATSNSTVHTITAKKTVIVSSGTLGTPLILERSGIGAADVLKDAGVPLVVDLPGVGENFMDHNLVLVPYYSTLATNETYDTLLSGEETFEGLMVKNASILAFNGAEVTSKVRPSDEEAAAMGPAFLEAWDRDFRNRPNRPLASINSASGFITALPEGDSAQHFVSASSFSLYPYSRGSIHITGPSASDAPSLRTGILSDPEGVDANMAAWVYKTQREVFRRLDMYRGEYAPLHPPFAADSEAACGRADGPPPKGSPPIRYTAEDEAVLGKWVRENVGQNWHGLGTCKMAPKSEAGVVDARLGVYGVKGLKVADLSVSPVNVAANTACLAFAIGEKAADIFIKELGLGGGCKRERG</sequence>
<dbReference type="EMBL" id="JAGPXD010000003">
    <property type="protein sequence ID" value="KAH7362406.1"/>
    <property type="molecule type" value="Genomic_DNA"/>
</dbReference>
<reference evidence="5" key="1">
    <citation type="journal article" date="2021" name="Nat. Commun.">
        <title>Genetic determinants of endophytism in the Arabidopsis root mycobiome.</title>
        <authorList>
            <person name="Mesny F."/>
            <person name="Miyauchi S."/>
            <person name="Thiergart T."/>
            <person name="Pickel B."/>
            <person name="Atanasova L."/>
            <person name="Karlsson M."/>
            <person name="Huettel B."/>
            <person name="Barry K.W."/>
            <person name="Haridas S."/>
            <person name="Chen C."/>
            <person name="Bauer D."/>
            <person name="Andreopoulos W."/>
            <person name="Pangilinan J."/>
            <person name="LaButti K."/>
            <person name="Riley R."/>
            <person name="Lipzen A."/>
            <person name="Clum A."/>
            <person name="Drula E."/>
            <person name="Henrissat B."/>
            <person name="Kohler A."/>
            <person name="Grigoriev I.V."/>
            <person name="Martin F.M."/>
            <person name="Hacquard S."/>
        </authorList>
    </citation>
    <scope>NUCLEOTIDE SEQUENCE</scope>
    <source>
        <strain evidence="5">MPI-CAGE-AT-0016</strain>
    </source>
</reference>
<dbReference type="Proteomes" id="UP000813385">
    <property type="component" value="Unassembled WGS sequence"/>
</dbReference>
<organism evidence="5 6">
    <name type="scientific">Plectosphaerella cucumerina</name>
    <dbReference type="NCBI Taxonomy" id="40658"/>
    <lineage>
        <taxon>Eukaryota</taxon>
        <taxon>Fungi</taxon>
        <taxon>Dikarya</taxon>
        <taxon>Ascomycota</taxon>
        <taxon>Pezizomycotina</taxon>
        <taxon>Sordariomycetes</taxon>
        <taxon>Hypocreomycetidae</taxon>
        <taxon>Glomerellales</taxon>
        <taxon>Plectosphaerellaceae</taxon>
        <taxon>Plectosphaerella</taxon>
    </lineage>
</organism>
<dbReference type="PANTHER" id="PTHR11552:SF78">
    <property type="entry name" value="GLUCOSE-METHANOL-CHOLINE OXIDOREDUCTASE N-TERMINAL DOMAIN-CONTAINING PROTEIN"/>
    <property type="match status" value="1"/>
</dbReference>
<comment type="similarity">
    <text evidence="1">Belongs to the GMC oxidoreductase family.</text>
</comment>
<dbReference type="SUPFAM" id="SSF51905">
    <property type="entry name" value="FAD/NAD(P)-binding domain"/>
    <property type="match status" value="1"/>
</dbReference>
<name>A0A8K0TLH4_9PEZI</name>
<accession>A0A8K0TLH4</accession>
<dbReference type="SUPFAM" id="SSF54373">
    <property type="entry name" value="FAD-linked reductases, C-terminal domain"/>
    <property type="match status" value="1"/>
</dbReference>
<dbReference type="InterPro" id="IPR000172">
    <property type="entry name" value="GMC_OxRdtase_N"/>
</dbReference>
<dbReference type="PROSITE" id="PS00624">
    <property type="entry name" value="GMC_OXRED_2"/>
    <property type="match status" value="1"/>
</dbReference>
<dbReference type="Pfam" id="PF00732">
    <property type="entry name" value="GMC_oxred_N"/>
    <property type="match status" value="1"/>
</dbReference>
<feature type="binding site" evidence="2">
    <location>
        <begin position="537"/>
        <end position="538"/>
    </location>
    <ligand>
        <name>FAD</name>
        <dbReference type="ChEBI" id="CHEBI:57692"/>
    </ligand>
</feature>
<keyword evidence="6" id="KW-1185">Reference proteome</keyword>
<dbReference type="GO" id="GO:0050660">
    <property type="term" value="F:flavin adenine dinucleotide binding"/>
    <property type="evidence" value="ECO:0007669"/>
    <property type="project" value="InterPro"/>
</dbReference>
<gene>
    <name evidence="5" type="ORF">B0T11DRAFT_280750</name>
</gene>
<dbReference type="PANTHER" id="PTHR11552">
    <property type="entry name" value="GLUCOSE-METHANOL-CHOLINE GMC OXIDOREDUCTASE"/>
    <property type="match status" value="1"/>
</dbReference>
<keyword evidence="2" id="KW-0285">Flavoprotein</keyword>
<evidence type="ECO:0000313" key="5">
    <source>
        <dbReference type="EMBL" id="KAH7362406.1"/>
    </source>
</evidence>
<evidence type="ECO:0000313" key="6">
    <source>
        <dbReference type="Proteomes" id="UP000813385"/>
    </source>
</evidence>
<protein>
    <submittedName>
        <fullName evidence="5">GMC oxidoreductase-domain-containing protein</fullName>
    </submittedName>
</protein>
<dbReference type="AlphaFoldDB" id="A0A8K0TLH4"/>
<feature type="domain" description="Glucose-methanol-choline oxidoreductase N-terminal" evidence="4">
    <location>
        <begin position="279"/>
        <end position="293"/>
    </location>
</feature>
<proteinExistence type="inferred from homology"/>
<feature type="region of interest" description="Disordered" evidence="3">
    <location>
        <begin position="144"/>
        <end position="164"/>
    </location>
</feature>
<dbReference type="InterPro" id="IPR012132">
    <property type="entry name" value="GMC_OxRdtase"/>
</dbReference>
<feature type="binding site" evidence="2">
    <location>
        <position position="237"/>
    </location>
    <ligand>
        <name>FAD</name>
        <dbReference type="ChEBI" id="CHEBI:57692"/>
    </ligand>
</feature>
<dbReference type="Pfam" id="PF05199">
    <property type="entry name" value="GMC_oxred_C"/>
    <property type="match status" value="1"/>
</dbReference>
<comment type="caution">
    <text evidence="5">The sequence shown here is derived from an EMBL/GenBank/DDBJ whole genome shotgun (WGS) entry which is preliminary data.</text>
</comment>
<evidence type="ECO:0000256" key="3">
    <source>
        <dbReference type="SAM" id="MobiDB-lite"/>
    </source>
</evidence>
<evidence type="ECO:0000256" key="2">
    <source>
        <dbReference type="PIRSR" id="PIRSR000137-2"/>
    </source>
</evidence>
<comment type="cofactor">
    <cofactor evidence="2">
        <name>FAD</name>
        <dbReference type="ChEBI" id="CHEBI:57692"/>
    </cofactor>
</comment>